<protein>
    <submittedName>
        <fullName evidence="2">Uncharacterized protein</fullName>
    </submittedName>
</protein>
<evidence type="ECO:0000313" key="3">
    <source>
        <dbReference type="Proteomes" id="UP001469553"/>
    </source>
</evidence>
<organism evidence="2 3">
    <name type="scientific">Ameca splendens</name>
    <dbReference type="NCBI Taxonomy" id="208324"/>
    <lineage>
        <taxon>Eukaryota</taxon>
        <taxon>Metazoa</taxon>
        <taxon>Chordata</taxon>
        <taxon>Craniata</taxon>
        <taxon>Vertebrata</taxon>
        <taxon>Euteleostomi</taxon>
        <taxon>Actinopterygii</taxon>
        <taxon>Neopterygii</taxon>
        <taxon>Teleostei</taxon>
        <taxon>Neoteleostei</taxon>
        <taxon>Acanthomorphata</taxon>
        <taxon>Ovalentaria</taxon>
        <taxon>Atherinomorphae</taxon>
        <taxon>Cyprinodontiformes</taxon>
        <taxon>Goodeidae</taxon>
        <taxon>Ameca</taxon>
    </lineage>
</organism>
<evidence type="ECO:0000256" key="1">
    <source>
        <dbReference type="SAM" id="MobiDB-lite"/>
    </source>
</evidence>
<keyword evidence="3" id="KW-1185">Reference proteome</keyword>
<gene>
    <name evidence="2" type="ORF">AMECASPLE_027204</name>
</gene>
<comment type="caution">
    <text evidence="2">The sequence shown here is derived from an EMBL/GenBank/DDBJ whole genome shotgun (WGS) entry which is preliminary data.</text>
</comment>
<accession>A0ABV0ZF39</accession>
<reference evidence="2 3" key="1">
    <citation type="submission" date="2021-06" db="EMBL/GenBank/DDBJ databases">
        <authorList>
            <person name="Palmer J.M."/>
        </authorList>
    </citation>
    <scope>NUCLEOTIDE SEQUENCE [LARGE SCALE GENOMIC DNA]</scope>
    <source>
        <strain evidence="2 3">AS_MEX2019</strain>
        <tissue evidence="2">Muscle</tissue>
    </source>
</reference>
<dbReference type="Proteomes" id="UP001469553">
    <property type="component" value="Unassembled WGS sequence"/>
</dbReference>
<feature type="region of interest" description="Disordered" evidence="1">
    <location>
        <begin position="1"/>
        <end position="72"/>
    </location>
</feature>
<name>A0ABV0ZF39_9TELE</name>
<dbReference type="EMBL" id="JAHRIP010059286">
    <property type="protein sequence ID" value="MEQ2304462.1"/>
    <property type="molecule type" value="Genomic_DNA"/>
</dbReference>
<evidence type="ECO:0000313" key="2">
    <source>
        <dbReference type="EMBL" id="MEQ2304462.1"/>
    </source>
</evidence>
<sequence length="72" mass="8154">MYSFFFPADGRGHKRRRRMREDRRSVACPRDARLTRGGHGDASSMVQEQKNDATRGSDAGLESAQRTSGRVR</sequence>
<proteinExistence type="predicted"/>
<feature type="compositionally biased region" description="Basic and acidic residues" evidence="1">
    <location>
        <begin position="19"/>
        <end position="34"/>
    </location>
</feature>